<organism evidence="3 4">
    <name type="scientific">Photobacterium sanguinicancri</name>
    <dbReference type="NCBI Taxonomy" id="875932"/>
    <lineage>
        <taxon>Bacteria</taxon>
        <taxon>Pseudomonadati</taxon>
        <taxon>Pseudomonadota</taxon>
        <taxon>Gammaproteobacteria</taxon>
        <taxon>Vibrionales</taxon>
        <taxon>Vibrionaceae</taxon>
        <taxon>Photobacterium</taxon>
    </lineage>
</organism>
<keyword evidence="2" id="KW-1133">Transmembrane helix</keyword>
<comment type="caution">
    <text evidence="3">The sequence shown here is derived from an EMBL/GenBank/DDBJ whole genome shotgun (WGS) entry which is preliminary data.</text>
</comment>
<evidence type="ECO:0000313" key="4">
    <source>
        <dbReference type="Proteomes" id="UP001170624"/>
    </source>
</evidence>
<dbReference type="InterPro" id="IPR045584">
    <property type="entry name" value="Pilin-like"/>
</dbReference>
<sequence>MYAFQKGMTLIEILIAVVIVGIISAIAIPAYTSQIEKSRRVEAQTGLIELHLWAEQYYTENKNYPNSADLSTGLTTCSSCTLSDEYTFSINNSGTGTQRFVLKAAVNTTGLQKGDPCKSLSIDASGAKKGSPSSAECW</sequence>
<dbReference type="Proteomes" id="UP001170624">
    <property type="component" value="Unassembled WGS sequence"/>
</dbReference>
<dbReference type="PANTHER" id="PTHR30093:SF47">
    <property type="entry name" value="TYPE IV PILUS NON-CORE MINOR PILIN PILE"/>
    <property type="match status" value="1"/>
</dbReference>
<dbReference type="PROSITE" id="PS00409">
    <property type="entry name" value="PROKAR_NTER_METHYL"/>
    <property type="match status" value="1"/>
</dbReference>
<accession>A0AAW7Y5I8</accession>
<dbReference type="PRINTS" id="PR00813">
    <property type="entry name" value="BCTERIALGSPG"/>
</dbReference>
<protein>
    <submittedName>
        <fullName evidence="3">Type IV pilin protein</fullName>
    </submittedName>
</protein>
<evidence type="ECO:0000313" key="3">
    <source>
        <dbReference type="EMBL" id="MDO6543702.1"/>
    </source>
</evidence>
<proteinExistence type="predicted"/>
<keyword evidence="2" id="KW-0472">Membrane</keyword>
<dbReference type="InterPro" id="IPR031982">
    <property type="entry name" value="PilE-like"/>
</dbReference>
<dbReference type="Gene3D" id="3.30.700.10">
    <property type="entry name" value="Glycoprotein, Type 4 Pilin"/>
    <property type="match status" value="1"/>
</dbReference>
<dbReference type="AlphaFoldDB" id="A0AAW7Y5I8"/>
<dbReference type="PANTHER" id="PTHR30093">
    <property type="entry name" value="GENERAL SECRETION PATHWAY PROTEIN G"/>
    <property type="match status" value="1"/>
</dbReference>
<feature type="transmembrane region" description="Helical" evidence="2">
    <location>
        <begin position="13"/>
        <end position="31"/>
    </location>
</feature>
<dbReference type="NCBIfam" id="TIGR02532">
    <property type="entry name" value="IV_pilin_GFxxxE"/>
    <property type="match status" value="1"/>
</dbReference>
<dbReference type="Pfam" id="PF07963">
    <property type="entry name" value="N_methyl"/>
    <property type="match status" value="1"/>
</dbReference>
<dbReference type="GO" id="GO:0015627">
    <property type="term" value="C:type II protein secretion system complex"/>
    <property type="evidence" value="ECO:0007669"/>
    <property type="project" value="InterPro"/>
</dbReference>
<gene>
    <name evidence="3" type="ORF">Q4568_14245</name>
</gene>
<evidence type="ECO:0000256" key="2">
    <source>
        <dbReference type="SAM" id="Phobius"/>
    </source>
</evidence>
<keyword evidence="1" id="KW-0488">Methylation</keyword>
<reference evidence="3" key="1">
    <citation type="submission" date="2023-07" db="EMBL/GenBank/DDBJ databases">
        <title>Genome content predicts the carbon catabolic preferences of heterotrophic bacteria.</title>
        <authorList>
            <person name="Gralka M."/>
        </authorList>
    </citation>
    <scope>NUCLEOTIDE SEQUENCE</scope>
    <source>
        <strain evidence="3">G2M05</strain>
    </source>
</reference>
<dbReference type="GO" id="GO:0015628">
    <property type="term" value="P:protein secretion by the type II secretion system"/>
    <property type="evidence" value="ECO:0007669"/>
    <property type="project" value="InterPro"/>
</dbReference>
<keyword evidence="2" id="KW-0812">Transmembrane</keyword>
<dbReference type="Pfam" id="PF16732">
    <property type="entry name" value="ComP_DUS"/>
    <property type="match status" value="1"/>
</dbReference>
<dbReference type="SUPFAM" id="SSF54523">
    <property type="entry name" value="Pili subunits"/>
    <property type="match status" value="1"/>
</dbReference>
<dbReference type="RefSeq" id="WP_062691333.1">
    <property type="nucleotide sequence ID" value="NZ_CANMLA010000004.1"/>
</dbReference>
<dbReference type="InterPro" id="IPR012902">
    <property type="entry name" value="N_methyl_site"/>
</dbReference>
<name>A0AAW7Y5I8_9GAMM</name>
<evidence type="ECO:0000256" key="1">
    <source>
        <dbReference type="ARBA" id="ARBA00022481"/>
    </source>
</evidence>
<dbReference type="EMBL" id="JAUOPU010000015">
    <property type="protein sequence ID" value="MDO6543702.1"/>
    <property type="molecule type" value="Genomic_DNA"/>
</dbReference>
<dbReference type="GO" id="GO:0043683">
    <property type="term" value="P:type IV pilus assembly"/>
    <property type="evidence" value="ECO:0007669"/>
    <property type="project" value="InterPro"/>
</dbReference>
<dbReference type="InterPro" id="IPR000983">
    <property type="entry name" value="Bac_GSPG_pilin"/>
</dbReference>